<keyword evidence="3" id="KW-1185">Reference proteome</keyword>
<keyword evidence="1" id="KW-0472">Membrane</keyword>
<dbReference type="Pfam" id="PF11188">
    <property type="entry name" value="DUF2975"/>
    <property type="match status" value="1"/>
</dbReference>
<accession>A0A0S6W1E2</accession>
<proteinExistence type="predicted"/>
<keyword evidence="1" id="KW-0812">Transmembrane</keyword>
<feature type="transmembrane region" description="Helical" evidence="1">
    <location>
        <begin position="56"/>
        <end position="83"/>
    </location>
</feature>
<reference evidence="2" key="1">
    <citation type="journal article" date="2015" name="PeerJ">
        <title>First genomic representation of candidate bacterial phylum KSB3 points to enhanced environmental sensing as a trigger of wastewater bulking.</title>
        <authorList>
            <person name="Sekiguchi Y."/>
            <person name="Ohashi A."/>
            <person name="Parks D.H."/>
            <person name="Yamauchi T."/>
            <person name="Tyson G.W."/>
            <person name="Hugenholtz P."/>
        </authorList>
    </citation>
    <scope>NUCLEOTIDE SEQUENCE [LARGE SCALE GENOMIC DNA]</scope>
</reference>
<organism evidence="2">
    <name type="scientific">Candidatus Moduliflexus flocculans</name>
    <dbReference type="NCBI Taxonomy" id="1499966"/>
    <lineage>
        <taxon>Bacteria</taxon>
        <taxon>Candidatus Moduliflexota</taxon>
        <taxon>Candidatus Moduliflexia</taxon>
        <taxon>Candidatus Moduliflexales</taxon>
        <taxon>Candidatus Moduliflexaceae</taxon>
    </lineage>
</organism>
<keyword evidence="1" id="KW-1133">Transmembrane helix</keyword>
<feature type="transmembrane region" description="Helical" evidence="1">
    <location>
        <begin position="145"/>
        <end position="164"/>
    </location>
</feature>
<evidence type="ECO:0000313" key="3">
    <source>
        <dbReference type="Proteomes" id="UP000030700"/>
    </source>
</evidence>
<evidence type="ECO:0000313" key="2">
    <source>
        <dbReference type="EMBL" id="GAK53607.1"/>
    </source>
</evidence>
<dbReference type="HOGENOM" id="CLU_119384_2_0_0"/>
<gene>
    <name evidence="2" type="ORF">U14_04873</name>
</gene>
<dbReference type="AlphaFoldDB" id="A0A0S6W1E2"/>
<dbReference type="STRING" id="1499966.U14_04873"/>
<evidence type="ECO:0008006" key="4">
    <source>
        <dbReference type="Google" id="ProtNLM"/>
    </source>
</evidence>
<dbReference type="Proteomes" id="UP000030700">
    <property type="component" value="Unassembled WGS sequence"/>
</dbReference>
<feature type="transmembrane region" description="Helical" evidence="1">
    <location>
        <begin position="12"/>
        <end position="36"/>
    </location>
</feature>
<dbReference type="EMBL" id="DF820459">
    <property type="protein sequence ID" value="GAK53607.1"/>
    <property type="molecule type" value="Genomic_DNA"/>
</dbReference>
<sequence length="178" mass="20250">MRNNRTRIQRLCRYFQYLFFGWLVAIPIVHVCIWIWFNRLPSAMPQEISGMIQRPIAPGILATAGIVSFVLSALQMAMVWMLIRLFRLYRNGKFFLAENVSCLWNISKLLLAQAIAKPVIKTLTIMILSLSNPPGQRMLSIGLDFADISTAITGGIVFVIAYVMEEGRKLQDEQTLTI</sequence>
<name>A0A0S6W1E2_9BACT</name>
<evidence type="ECO:0000256" key="1">
    <source>
        <dbReference type="SAM" id="Phobius"/>
    </source>
</evidence>
<dbReference type="InterPro" id="IPR021354">
    <property type="entry name" value="DUF2975"/>
</dbReference>
<protein>
    <recommendedName>
        <fullName evidence="4">DUF2975 domain-containing protein</fullName>
    </recommendedName>
</protein>